<sequence>MNRGKRIDRIYIKVIQLLLEKPEPLSTKKILEALAREGILNRSEGDKKSLIRALNRLEELGLIISEGGRGRSGKRWELTPETEEMFSQINDEDGIGLLVLLALLPDEYRGLPIFSSVERIALSISKRLGEKRVKDLKERFFYQKPYTMRFAPILDSKIAEIVKAIIEERPVEVIRKDLPIDRPFRENLPGMSNLRKIYPISLFYYDGNFYVGAIRRHGNGWRYRTYLLGSLSLYGVLYESFPRDREFVKLVEKKRKTGMDFPEPKPFLFKVVLSEIGGRELKIEGALAFTTQIEAKKRSDGTFEALLVGYAEPRFCNEFLQKDFIEIISLTEEEFERIDHELIKEMFKRRGVNLPLPPRSFKQNTKNFRKFLKYLRALTSKKDNAVKLALKNLN</sequence>
<evidence type="ECO:0000313" key="1">
    <source>
        <dbReference type="EMBL" id="RKQ60444.1"/>
    </source>
</evidence>
<accession>A0A420W5R9</accession>
<dbReference type="RefSeq" id="WP_121171678.1">
    <property type="nucleotide sequence ID" value="NZ_RBIE01000004.1"/>
</dbReference>
<dbReference type="SUPFAM" id="SSF46785">
    <property type="entry name" value="Winged helix' DNA-binding domain"/>
    <property type="match status" value="1"/>
</dbReference>
<comment type="caution">
    <text evidence="1">The sequence shown here is derived from an EMBL/GenBank/DDBJ whole genome shotgun (WGS) entry which is preliminary data.</text>
</comment>
<keyword evidence="2" id="KW-1185">Reference proteome</keyword>
<dbReference type="Proteomes" id="UP000280881">
    <property type="component" value="Unassembled WGS sequence"/>
</dbReference>
<dbReference type="AlphaFoldDB" id="A0A420W5R9"/>
<name>A0A420W5R9_9BACT</name>
<gene>
    <name evidence="1" type="ORF">C7457_1521</name>
</gene>
<dbReference type="EMBL" id="RBIE01000004">
    <property type="protein sequence ID" value="RKQ60444.1"/>
    <property type="molecule type" value="Genomic_DNA"/>
</dbReference>
<protein>
    <submittedName>
        <fullName evidence="1">WYL domain-containing protein</fullName>
    </submittedName>
</protein>
<dbReference type="InterPro" id="IPR036390">
    <property type="entry name" value="WH_DNA-bd_sf"/>
</dbReference>
<evidence type="ECO:0000313" key="2">
    <source>
        <dbReference type="Proteomes" id="UP000280881"/>
    </source>
</evidence>
<reference evidence="1 2" key="1">
    <citation type="submission" date="2018-10" db="EMBL/GenBank/DDBJ databases">
        <title>Genomic Encyclopedia of Type Strains, Phase IV (KMG-IV): sequencing the most valuable type-strain genomes for metagenomic binning, comparative biology and taxonomic classification.</title>
        <authorList>
            <person name="Goeker M."/>
        </authorList>
    </citation>
    <scope>NUCLEOTIDE SEQUENCE [LARGE SCALE GENOMIC DNA]</scope>
    <source>
        <strain evidence="1 2">DSM 15521</strain>
    </source>
</reference>
<dbReference type="OrthoDB" id="16538at2"/>
<organism evidence="1 2">
    <name type="scientific">Thermovibrio guaymasensis</name>
    <dbReference type="NCBI Taxonomy" id="240167"/>
    <lineage>
        <taxon>Bacteria</taxon>
        <taxon>Pseudomonadati</taxon>
        <taxon>Aquificota</taxon>
        <taxon>Aquificia</taxon>
        <taxon>Desulfurobacteriales</taxon>
        <taxon>Desulfurobacteriaceae</taxon>
        <taxon>Thermovibrio</taxon>
    </lineage>
</organism>
<proteinExistence type="predicted"/>